<dbReference type="InterPro" id="IPR011712">
    <property type="entry name" value="Sig_transdc_His_kin_sub3_dim/P"/>
</dbReference>
<dbReference type="SUPFAM" id="SSF55874">
    <property type="entry name" value="ATPase domain of HSP90 chaperone/DNA topoisomerase II/histidine kinase"/>
    <property type="match status" value="1"/>
</dbReference>
<evidence type="ECO:0000256" key="9">
    <source>
        <dbReference type="SAM" id="Phobius"/>
    </source>
</evidence>
<dbReference type="CDD" id="cd16917">
    <property type="entry name" value="HATPase_UhpB-NarQ-NarX-like"/>
    <property type="match status" value="1"/>
</dbReference>
<comment type="caution">
    <text evidence="13">The sequence shown here is derived from an EMBL/GenBank/DDBJ whole genome shotgun (WGS) entry which is preliminary data.</text>
</comment>
<keyword evidence="6 13" id="KW-0418">Kinase</keyword>
<evidence type="ECO:0000259" key="12">
    <source>
        <dbReference type="Pfam" id="PF23539"/>
    </source>
</evidence>
<dbReference type="GO" id="GO:0005524">
    <property type="term" value="F:ATP binding"/>
    <property type="evidence" value="ECO:0007669"/>
    <property type="project" value="UniProtKB-KW"/>
</dbReference>
<dbReference type="GO" id="GO:0016020">
    <property type="term" value="C:membrane"/>
    <property type="evidence" value="ECO:0007669"/>
    <property type="project" value="InterPro"/>
</dbReference>
<dbReference type="Proteomes" id="UP000530424">
    <property type="component" value="Unassembled WGS sequence"/>
</dbReference>
<organism evidence="13 14">
    <name type="scientific">Nocardioides thalensis</name>
    <dbReference type="NCBI Taxonomy" id="1914755"/>
    <lineage>
        <taxon>Bacteria</taxon>
        <taxon>Bacillati</taxon>
        <taxon>Actinomycetota</taxon>
        <taxon>Actinomycetes</taxon>
        <taxon>Propionibacteriales</taxon>
        <taxon>Nocardioidaceae</taxon>
        <taxon>Nocardioides</taxon>
    </lineage>
</organism>
<dbReference type="EC" id="2.7.13.3" evidence="2"/>
<gene>
    <name evidence="13" type="ORF">HNR19_000130</name>
</gene>
<sequence length="395" mass="41505">MTALTTDRQPWRLGPRGERWFDVALVAVLALPALAFLVNESVDVGVFILLETLPLLWRRRRPALVFAAIAMASLAQVAVLDLPTSGQAAFPIALYSVARYGRPAATAAAVVVGFAAAGVASWDWLKEYDETSRAAYVSYFLSMVTVVVAAWALGALGRTREAYVAALIERGERIARDAEQRVELAAQEERARIAREMHDVVAHGLTTIVVQADGARYAAATSPETAGRALATISETGRQSLTEMRSLLGLLRSDDTGTAPVPTLSDLPRLVAGEEGVSADLPGADVQVPPGVGLAAYRIVQEALTNVRKHAGPEARARVAVRVAADAVDVTVTDDGRGATAPDDGRGHGIAGMRERAAVHGGTFRAGPRAGGGFEVVARIPHKGATRGVAGGSKQ</sequence>
<name>A0A853BY61_9ACTN</name>
<evidence type="ECO:0000256" key="8">
    <source>
        <dbReference type="ARBA" id="ARBA00023012"/>
    </source>
</evidence>
<dbReference type="InterPro" id="IPR036890">
    <property type="entry name" value="HATPase_C_sf"/>
</dbReference>
<keyword evidence="14" id="KW-1185">Reference proteome</keyword>
<evidence type="ECO:0000313" key="14">
    <source>
        <dbReference type="Proteomes" id="UP000530424"/>
    </source>
</evidence>
<dbReference type="Pfam" id="PF23539">
    <property type="entry name" value="DUF7134"/>
    <property type="match status" value="1"/>
</dbReference>
<feature type="transmembrane region" description="Helical" evidence="9">
    <location>
        <begin position="20"/>
        <end position="50"/>
    </location>
</feature>
<dbReference type="PANTHER" id="PTHR24421">
    <property type="entry name" value="NITRATE/NITRITE SENSOR PROTEIN NARX-RELATED"/>
    <property type="match status" value="1"/>
</dbReference>
<dbReference type="PANTHER" id="PTHR24421:SF10">
    <property type="entry name" value="NITRATE_NITRITE SENSOR PROTEIN NARQ"/>
    <property type="match status" value="1"/>
</dbReference>
<evidence type="ECO:0000256" key="6">
    <source>
        <dbReference type="ARBA" id="ARBA00022777"/>
    </source>
</evidence>
<dbReference type="Gene3D" id="1.20.5.1930">
    <property type="match status" value="1"/>
</dbReference>
<feature type="domain" description="DUF7134" evidence="12">
    <location>
        <begin position="18"/>
        <end position="161"/>
    </location>
</feature>
<keyword evidence="7" id="KW-0067">ATP-binding</keyword>
<keyword evidence="4" id="KW-0808">Transferase</keyword>
<reference evidence="13 14" key="1">
    <citation type="submission" date="2020-07" db="EMBL/GenBank/DDBJ databases">
        <title>Sequencing the genomes of 1000 actinobacteria strains.</title>
        <authorList>
            <person name="Klenk H.-P."/>
        </authorList>
    </citation>
    <scope>NUCLEOTIDE SEQUENCE [LARGE SCALE GENOMIC DNA]</scope>
    <source>
        <strain evidence="13 14">DSM 103833</strain>
    </source>
</reference>
<dbReference type="RefSeq" id="WP_179666085.1">
    <property type="nucleotide sequence ID" value="NZ_JACCFP010000001.1"/>
</dbReference>
<feature type="domain" description="Signal transduction histidine kinase subgroup 3 dimerisation and phosphoacceptor" evidence="11">
    <location>
        <begin position="189"/>
        <end position="254"/>
    </location>
</feature>
<evidence type="ECO:0000256" key="1">
    <source>
        <dbReference type="ARBA" id="ARBA00000085"/>
    </source>
</evidence>
<keyword evidence="9" id="KW-1133">Transmembrane helix</keyword>
<feature type="transmembrane region" description="Helical" evidence="9">
    <location>
        <begin position="134"/>
        <end position="153"/>
    </location>
</feature>
<evidence type="ECO:0000256" key="7">
    <source>
        <dbReference type="ARBA" id="ARBA00022840"/>
    </source>
</evidence>
<evidence type="ECO:0000256" key="3">
    <source>
        <dbReference type="ARBA" id="ARBA00022553"/>
    </source>
</evidence>
<evidence type="ECO:0000313" key="13">
    <source>
        <dbReference type="EMBL" id="NYI99431.1"/>
    </source>
</evidence>
<dbReference type="InterPro" id="IPR055558">
    <property type="entry name" value="DUF7134"/>
</dbReference>
<dbReference type="Gene3D" id="3.30.565.10">
    <property type="entry name" value="Histidine kinase-like ATPase, C-terminal domain"/>
    <property type="match status" value="1"/>
</dbReference>
<keyword evidence="3" id="KW-0597">Phosphoprotein</keyword>
<feature type="transmembrane region" description="Helical" evidence="9">
    <location>
        <begin position="100"/>
        <end position="122"/>
    </location>
</feature>
<feature type="transmembrane region" description="Helical" evidence="9">
    <location>
        <begin position="62"/>
        <end position="80"/>
    </location>
</feature>
<accession>A0A853BY61</accession>
<keyword evidence="5" id="KW-0547">Nucleotide-binding</keyword>
<dbReference type="InterPro" id="IPR003594">
    <property type="entry name" value="HATPase_dom"/>
</dbReference>
<keyword evidence="9" id="KW-0472">Membrane</keyword>
<comment type="catalytic activity">
    <reaction evidence="1">
        <text>ATP + protein L-histidine = ADP + protein N-phospho-L-histidine.</text>
        <dbReference type="EC" id="2.7.13.3"/>
    </reaction>
</comment>
<dbReference type="Pfam" id="PF02518">
    <property type="entry name" value="HATPase_c"/>
    <property type="match status" value="1"/>
</dbReference>
<dbReference type="AlphaFoldDB" id="A0A853BY61"/>
<evidence type="ECO:0000256" key="5">
    <source>
        <dbReference type="ARBA" id="ARBA00022741"/>
    </source>
</evidence>
<feature type="domain" description="Histidine kinase/HSP90-like ATPase" evidence="10">
    <location>
        <begin position="295"/>
        <end position="382"/>
    </location>
</feature>
<dbReference type="GO" id="GO:0046983">
    <property type="term" value="F:protein dimerization activity"/>
    <property type="evidence" value="ECO:0007669"/>
    <property type="project" value="InterPro"/>
</dbReference>
<dbReference type="Pfam" id="PF07730">
    <property type="entry name" value="HisKA_3"/>
    <property type="match status" value="1"/>
</dbReference>
<evidence type="ECO:0000259" key="10">
    <source>
        <dbReference type="Pfam" id="PF02518"/>
    </source>
</evidence>
<evidence type="ECO:0000259" key="11">
    <source>
        <dbReference type="Pfam" id="PF07730"/>
    </source>
</evidence>
<dbReference type="InterPro" id="IPR050482">
    <property type="entry name" value="Sensor_HK_TwoCompSys"/>
</dbReference>
<dbReference type="EMBL" id="JACCFP010000001">
    <property type="protein sequence ID" value="NYI99431.1"/>
    <property type="molecule type" value="Genomic_DNA"/>
</dbReference>
<dbReference type="GO" id="GO:0000155">
    <property type="term" value="F:phosphorelay sensor kinase activity"/>
    <property type="evidence" value="ECO:0007669"/>
    <property type="project" value="InterPro"/>
</dbReference>
<protein>
    <recommendedName>
        <fullName evidence="2">histidine kinase</fullName>
        <ecNumber evidence="2">2.7.13.3</ecNumber>
    </recommendedName>
</protein>
<evidence type="ECO:0000256" key="4">
    <source>
        <dbReference type="ARBA" id="ARBA00022679"/>
    </source>
</evidence>
<proteinExistence type="predicted"/>
<keyword evidence="9" id="KW-0812">Transmembrane</keyword>
<evidence type="ECO:0000256" key="2">
    <source>
        <dbReference type="ARBA" id="ARBA00012438"/>
    </source>
</evidence>
<keyword evidence="8" id="KW-0902">Two-component regulatory system</keyword>